<dbReference type="Gene3D" id="3.30.70.240">
    <property type="match status" value="1"/>
</dbReference>
<evidence type="ECO:0000256" key="1">
    <source>
        <dbReference type="SAM" id="MobiDB-lite"/>
    </source>
</evidence>
<dbReference type="EMBL" id="UASJ01000001">
    <property type="protein sequence ID" value="SQB64286.1"/>
    <property type="molecule type" value="Genomic_DNA"/>
</dbReference>
<evidence type="ECO:0000313" key="3">
    <source>
        <dbReference type="Proteomes" id="UP000250245"/>
    </source>
</evidence>
<dbReference type="AlphaFoldDB" id="A0A2X2YIL9"/>
<dbReference type="GeneID" id="55566001"/>
<feature type="compositionally biased region" description="Basic and acidic residues" evidence="1">
    <location>
        <begin position="144"/>
        <end position="158"/>
    </location>
</feature>
<feature type="region of interest" description="Disordered" evidence="1">
    <location>
        <begin position="144"/>
        <end position="165"/>
    </location>
</feature>
<gene>
    <name evidence="2" type="ORF">NCTC11820_00621</name>
</gene>
<organism evidence="2 3">
    <name type="scientific">Mobiluncus curtisii</name>
    <dbReference type="NCBI Taxonomy" id="2051"/>
    <lineage>
        <taxon>Bacteria</taxon>
        <taxon>Bacillati</taxon>
        <taxon>Actinomycetota</taxon>
        <taxon>Actinomycetes</taxon>
        <taxon>Actinomycetales</taxon>
        <taxon>Actinomycetaceae</taxon>
        <taxon>Mobiluncus</taxon>
    </lineage>
</organism>
<name>A0A2X2YIL9_9ACTO</name>
<protein>
    <recommendedName>
        <fullName evidence="4">Virulence-associated protein D (VapD) conserved region</fullName>
    </recommendedName>
</protein>
<reference evidence="2 3" key="1">
    <citation type="submission" date="2018-06" db="EMBL/GenBank/DDBJ databases">
        <authorList>
            <consortium name="Pathogen Informatics"/>
            <person name="Doyle S."/>
        </authorList>
    </citation>
    <scope>NUCLEOTIDE SEQUENCE [LARGE SCALE GENOMIC DNA]</scope>
    <source>
        <strain evidence="2 3">NCTC11820</strain>
    </source>
</reference>
<sequence>MDEQNRRLRFAFHFDLAEAKLKERYPSESATGYKQAWADIRSFLEANGFTHTQYSGYESVEPMTYFDAYNILDNLQDQFSWFQPCAQGATLTEIGERYDVLEYLRAQTVDHRAMPEKALQSDAPGVPQSREDVAKSIAEAVKVKLEERKSKGKPSPDRGKKRPSR</sequence>
<dbReference type="Proteomes" id="UP000250245">
    <property type="component" value="Unassembled WGS sequence"/>
</dbReference>
<proteinExistence type="predicted"/>
<evidence type="ECO:0008006" key="4">
    <source>
        <dbReference type="Google" id="ProtNLM"/>
    </source>
</evidence>
<evidence type="ECO:0000313" key="2">
    <source>
        <dbReference type="EMBL" id="SQB64286.1"/>
    </source>
</evidence>
<accession>A0A2X2YIL9</accession>
<dbReference type="RefSeq" id="WP_013188558.1">
    <property type="nucleotide sequence ID" value="NZ_CP068112.1"/>
</dbReference>